<gene>
    <name evidence="1" type="ORF">C8N24_0501</name>
</gene>
<reference evidence="1 2" key="1">
    <citation type="submission" date="2018-10" db="EMBL/GenBank/DDBJ databases">
        <title>Genomic Encyclopedia of Archaeal and Bacterial Type Strains, Phase II (KMG-II): from individual species to whole genera.</title>
        <authorList>
            <person name="Goeker M."/>
        </authorList>
    </citation>
    <scope>NUCLEOTIDE SEQUENCE [LARGE SCALE GENOMIC DNA]</scope>
    <source>
        <strain evidence="1 2">DSM 14954</strain>
    </source>
</reference>
<dbReference type="RefSeq" id="WP_170178797.1">
    <property type="nucleotide sequence ID" value="NZ_RBIL01000001.1"/>
</dbReference>
<comment type="caution">
    <text evidence="1">The sequence shown here is derived from an EMBL/GenBank/DDBJ whole genome shotgun (WGS) entry which is preliminary data.</text>
</comment>
<keyword evidence="2" id="KW-1185">Reference proteome</keyword>
<proteinExistence type="predicted"/>
<evidence type="ECO:0000313" key="2">
    <source>
        <dbReference type="Proteomes" id="UP000278962"/>
    </source>
</evidence>
<dbReference type="AlphaFoldDB" id="A0A660L6M5"/>
<dbReference type="EMBL" id="RBIL01000001">
    <property type="protein sequence ID" value="RKQ90688.1"/>
    <property type="molecule type" value="Genomic_DNA"/>
</dbReference>
<sequence>MPRQLAEIMAEYAEHEASRFAVPGAQWGPTLFTRDDAGHVRAHEFHEPDDDSAVRRVQGIVLDSRAAVTGLMLTVFDPEHVLLAATDGTNHIAARAAIERPDDGPATLADWEEVTPGDQTATFAITLLRGAMGGDTLTEHPGALEELSMIRRALDGFIRRVDQEGHLRVQDGVLDADRLGLVELARDALDLATSRGRADKEVDAGLTLRRVPSPRADLT</sequence>
<dbReference type="Proteomes" id="UP000278962">
    <property type="component" value="Unassembled WGS sequence"/>
</dbReference>
<evidence type="ECO:0000313" key="1">
    <source>
        <dbReference type="EMBL" id="RKQ90688.1"/>
    </source>
</evidence>
<name>A0A660L6M5_9ACTN</name>
<protein>
    <submittedName>
        <fullName evidence="1">Uncharacterized protein</fullName>
    </submittedName>
</protein>
<organism evidence="1 2">
    <name type="scientific">Solirubrobacter pauli</name>
    <dbReference type="NCBI Taxonomy" id="166793"/>
    <lineage>
        <taxon>Bacteria</taxon>
        <taxon>Bacillati</taxon>
        <taxon>Actinomycetota</taxon>
        <taxon>Thermoleophilia</taxon>
        <taxon>Solirubrobacterales</taxon>
        <taxon>Solirubrobacteraceae</taxon>
        <taxon>Solirubrobacter</taxon>
    </lineage>
</organism>
<accession>A0A660L6M5</accession>